<keyword evidence="8" id="KW-0830">Ubiquinone</keyword>
<dbReference type="EMBL" id="KT989323">
    <property type="protein sequence ID" value="ALS46278.1"/>
    <property type="molecule type" value="Genomic_DNA"/>
</dbReference>
<dbReference type="EC" id="7.1.1.2" evidence="8"/>
<evidence type="ECO:0000256" key="3">
    <source>
        <dbReference type="ARBA" id="ARBA00021009"/>
    </source>
</evidence>
<feature type="transmembrane region" description="Helical" evidence="9">
    <location>
        <begin position="96"/>
        <end position="120"/>
    </location>
</feature>
<evidence type="ECO:0000256" key="1">
    <source>
        <dbReference type="ARBA" id="ARBA00004141"/>
    </source>
</evidence>
<feature type="transmembrane region" description="Helical" evidence="9">
    <location>
        <begin position="228"/>
        <end position="249"/>
    </location>
</feature>
<organism evidence="10">
    <name type="scientific">Glycera fallax</name>
    <dbReference type="NCBI Taxonomy" id="1446102"/>
    <lineage>
        <taxon>Eukaryota</taxon>
        <taxon>Metazoa</taxon>
        <taxon>Spiralia</taxon>
        <taxon>Lophotrochozoa</taxon>
        <taxon>Annelida</taxon>
        <taxon>Polychaeta</taxon>
        <taxon>Errantia</taxon>
        <taxon>Phyllodocida</taxon>
        <taxon>Glyceridae</taxon>
        <taxon>Glycera</taxon>
    </lineage>
</organism>
<dbReference type="Pfam" id="PF00146">
    <property type="entry name" value="NADHdh"/>
    <property type="match status" value="1"/>
</dbReference>
<keyword evidence="7" id="KW-0520">NAD</keyword>
<dbReference type="InterPro" id="IPR001694">
    <property type="entry name" value="NADH_UbQ_OxRdtase_su1/FPO"/>
</dbReference>
<accession>A0A0U2XSF3</accession>
<dbReference type="InterPro" id="IPR018086">
    <property type="entry name" value="NADH_UbQ_OxRdtase_su1_CS"/>
</dbReference>
<feature type="transmembrane region" description="Helical" evidence="9">
    <location>
        <begin position="255"/>
        <end position="271"/>
    </location>
</feature>
<dbReference type="HAMAP" id="MF_01350">
    <property type="entry name" value="NDH1_NuoH"/>
    <property type="match status" value="1"/>
</dbReference>
<feature type="transmembrane region" description="Helical" evidence="9">
    <location>
        <begin position="172"/>
        <end position="191"/>
    </location>
</feature>
<dbReference type="GO" id="GO:0003954">
    <property type="term" value="F:NADH dehydrogenase activity"/>
    <property type="evidence" value="ECO:0007669"/>
    <property type="project" value="TreeGrafter"/>
</dbReference>
<comment type="catalytic activity">
    <reaction evidence="8">
        <text>a ubiquinone + NADH + 5 H(+)(in) = a ubiquinol + NAD(+) + 4 H(+)(out)</text>
        <dbReference type="Rhea" id="RHEA:29091"/>
        <dbReference type="Rhea" id="RHEA-COMP:9565"/>
        <dbReference type="Rhea" id="RHEA-COMP:9566"/>
        <dbReference type="ChEBI" id="CHEBI:15378"/>
        <dbReference type="ChEBI" id="CHEBI:16389"/>
        <dbReference type="ChEBI" id="CHEBI:17976"/>
        <dbReference type="ChEBI" id="CHEBI:57540"/>
        <dbReference type="ChEBI" id="CHEBI:57945"/>
        <dbReference type="EC" id="7.1.1.2"/>
    </reaction>
</comment>
<evidence type="ECO:0000256" key="9">
    <source>
        <dbReference type="SAM" id="Phobius"/>
    </source>
</evidence>
<dbReference type="PANTHER" id="PTHR11432:SF3">
    <property type="entry name" value="NADH-UBIQUINONE OXIDOREDUCTASE CHAIN 1"/>
    <property type="match status" value="1"/>
</dbReference>
<protein>
    <recommendedName>
        <fullName evidence="3 8">NADH-ubiquinone oxidoreductase chain 1</fullName>
        <ecNumber evidence="8">7.1.1.2</ecNumber>
    </recommendedName>
</protein>
<feature type="transmembrane region" description="Helical" evidence="9">
    <location>
        <begin position="72"/>
        <end position="90"/>
    </location>
</feature>
<keyword evidence="6 9" id="KW-0472">Membrane</keyword>
<evidence type="ECO:0000256" key="6">
    <source>
        <dbReference type="ARBA" id="ARBA00023136"/>
    </source>
</evidence>
<evidence type="ECO:0000256" key="8">
    <source>
        <dbReference type="RuleBase" id="RU000473"/>
    </source>
</evidence>
<evidence type="ECO:0000256" key="7">
    <source>
        <dbReference type="RuleBase" id="RU000471"/>
    </source>
</evidence>
<dbReference type="PROSITE" id="PS00667">
    <property type="entry name" value="COMPLEX1_ND1_1"/>
    <property type="match status" value="1"/>
</dbReference>
<dbReference type="GO" id="GO:0009060">
    <property type="term" value="P:aerobic respiration"/>
    <property type="evidence" value="ECO:0007669"/>
    <property type="project" value="TreeGrafter"/>
</dbReference>
<evidence type="ECO:0000256" key="5">
    <source>
        <dbReference type="ARBA" id="ARBA00022989"/>
    </source>
</evidence>
<gene>
    <name evidence="10" type="primary">nad1</name>
</gene>
<dbReference type="PANTHER" id="PTHR11432">
    <property type="entry name" value="NADH DEHYDROGENASE SUBUNIT 1"/>
    <property type="match status" value="1"/>
</dbReference>
<feature type="transmembrane region" description="Helical" evidence="9">
    <location>
        <begin position="291"/>
        <end position="309"/>
    </location>
</feature>
<proteinExistence type="inferred from homology"/>
<reference evidence="10" key="1">
    <citation type="journal article" date="2015" name="Genome Biol. Evol.">
        <title>The Utility of Genome Skimming for Phylogenomic Analyses as Demonstrated for Glycerid Relationships (Annelida, Glyceridae).</title>
        <authorList>
            <person name="Richter S."/>
            <person name="Schwarz F."/>
            <person name="Hering L."/>
            <person name="Boggemann M."/>
            <person name="Bleidorn C."/>
        </authorList>
    </citation>
    <scope>NUCLEOTIDE SEQUENCE</scope>
    <source>
        <strain evidence="10">FS14</strain>
        <tissue evidence="10">Body wall</tissue>
    </source>
</reference>
<sequence>MTSTISLTITYILALLGMAFFTLLERKALGYFQIRKGPNKVGIAGIPQPFADALKLFTKELNKPTLANNNPFLAAPALGLFLALVLWSLYPCSNPSFFLPFSVLLFLCVSSFNVYSTLIAGWSSNSKYALLGALRTIAQTISYEVSMSLILLSILLSSMTMDFTDMYTNKPIPYLIVFPTMFMIWFTTTLAETNRTPFDLSEGESELVSGFNVEFSSGTFALIFMAEYLNILIMSLFTTALFLNFYAAGSPISDMFFTSEITFMAFCFIWIRATLPRMRYDMLMNLTWKTFLPFSLGMLMIVCPSIMLMS</sequence>
<keyword evidence="8 10" id="KW-0496">Mitochondrion</keyword>
<geneLocation type="mitochondrion" evidence="10"/>
<evidence type="ECO:0000256" key="4">
    <source>
        <dbReference type="ARBA" id="ARBA00022692"/>
    </source>
</evidence>
<evidence type="ECO:0000256" key="2">
    <source>
        <dbReference type="ARBA" id="ARBA00010535"/>
    </source>
</evidence>
<dbReference type="GO" id="GO:0008137">
    <property type="term" value="F:NADH dehydrogenase (ubiquinone) activity"/>
    <property type="evidence" value="ECO:0007669"/>
    <property type="project" value="UniProtKB-EC"/>
</dbReference>
<dbReference type="PROSITE" id="PS00668">
    <property type="entry name" value="COMPLEX1_ND1_2"/>
    <property type="match status" value="1"/>
</dbReference>
<feature type="transmembrane region" description="Helical" evidence="9">
    <location>
        <begin position="6"/>
        <end position="24"/>
    </location>
</feature>
<comment type="subcellular location">
    <subcellularLocation>
        <location evidence="1">Membrane</location>
        <topology evidence="1">Multi-pass membrane protein</topology>
    </subcellularLocation>
    <subcellularLocation>
        <location evidence="7">Mitochondrion inner membrane</location>
        <topology evidence="7">Multi-pass membrane protein</topology>
    </subcellularLocation>
</comment>
<dbReference type="GO" id="GO:0005743">
    <property type="term" value="C:mitochondrial inner membrane"/>
    <property type="evidence" value="ECO:0007669"/>
    <property type="project" value="UniProtKB-SubCell"/>
</dbReference>
<keyword evidence="5 9" id="KW-1133">Transmembrane helix</keyword>
<dbReference type="AlphaFoldDB" id="A0A0U2XSF3"/>
<comment type="similarity">
    <text evidence="2 7">Belongs to the complex I subunit 1 family.</text>
</comment>
<feature type="transmembrane region" description="Helical" evidence="9">
    <location>
        <begin position="141"/>
        <end position="160"/>
    </location>
</feature>
<name>A0A0U2XSF3_9ANNE</name>
<keyword evidence="4 7" id="KW-0812">Transmembrane</keyword>
<evidence type="ECO:0000313" key="10">
    <source>
        <dbReference type="EMBL" id="ALS46278.1"/>
    </source>
</evidence>